<evidence type="ECO:0000256" key="2">
    <source>
        <dbReference type="ARBA" id="ARBA00009772"/>
    </source>
</evidence>
<feature type="transmembrane region" description="Helical" evidence="7">
    <location>
        <begin position="93"/>
        <end position="115"/>
    </location>
</feature>
<keyword evidence="8" id="KW-0282">Flagellum</keyword>
<reference evidence="8 9" key="1">
    <citation type="submission" date="2018-05" db="EMBL/GenBank/DDBJ databases">
        <title>Acuticoccus sediminis sp. nov., isolated from deep-sea sediment of Indian Ocean.</title>
        <authorList>
            <person name="Liu X."/>
            <person name="Lai Q."/>
            <person name="Du Y."/>
            <person name="Sun F."/>
            <person name="Zhang X."/>
            <person name="Wang S."/>
            <person name="Shao Z."/>
        </authorList>
    </citation>
    <scope>NUCLEOTIDE SEQUENCE [LARGE SCALE GENOMIC DNA]</scope>
    <source>
        <strain evidence="8 9">PTG4-2</strain>
    </source>
</reference>
<dbReference type="GO" id="GO:0005886">
    <property type="term" value="C:plasma membrane"/>
    <property type="evidence" value="ECO:0007669"/>
    <property type="project" value="UniProtKB-SubCell"/>
</dbReference>
<keyword evidence="3" id="KW-1003">Cell membrane</keyword>
<organism evidence="8 9">
    <name type="scientific">Acuticoccus sediminis</name>
    <dbReference type="NCBI Taxonomy" id="2184697"/>
    <lineage>
        <taxon>Bacteria</taxon>
        <taxon>Pseudomonadati</taxon>
        <taxon>Pseudomonadota</taxon>
        <taxon>Alphaproteobacteria</taxon>
        <taxon>Hyphomicrobiales</taxon>
        <taxon>Amorphaceae</taxon>
        <taxon>Acuticoccus</taxon>
    </lineage>
</organism>
<feature type="transmembrane region" description="Helical" evidence="7">
    <location>
        <begin position="37"/>
        <end position="54"/>
    </location>
</feature>
<feature type="transmembrane region" description="Helical" evidence="7">
    <location>
        <begin position="212"/>
        <end position="232"/>
    </location>
</feature>
<keyword evidence="5 7" id="KW-1133">Transmembrane helix</keyword>
<feature type="transmembrane region" description="Helical" evidence="7">
    <location>
        <begin position="6"/>
        <end position="25"/>
    </location>
</feature>
<feature type="transmembrane region" description="Helical" evidence="7">
    <location>
        <begin position="175"/>
        <end position="200"/>
    </location>
</feature>
<protein>
    <submittedName>
        <fullName evidence="8">Flagellar biosynthetic protein FliR</fullName>
    </submittedName>
</protein>
<evidence type="ECO:0000256" key="7">
    <source>
        <dbReference type="SAM" id="Phobius"/>
    </source>
</evidence>
<gene>
    <name evidence="8" type="ORF">DLJ53_26685</name>
</gene>
<comment type="similarity">
    <text evidence="2">Belongs to the FliR/MopE/SpaR family.</text>
</comment>
<feature type="transmembrane region" description="Helical" evidence="7">
    <location>
        <begin position="69"/>
        <end position="86"/>
    </location>
</feature>
<evidence type="ECO:0000256" key="4">
    <source>
        <dbReference type="ARBA" id="ARBA00022692"/>
    </source>
</evidence>
<dbReference type="PRINTS" id="PR00953">
    <property type="entry name" value="TYPE3IMRPROT"/>
</dbReference>
<keyword evidence="9" id="KW-1185">Reference proteome</keyword>
<accession>A0A8B2NN59</accession>
<dbReference type="InterPro" id="IPR002010">
    <property type="entry name" value="T3SS_IM_R"/>
</dbReference>
<proteinExistence type="inferred from homology"/>
<dbReference type="RefSeq" id="WP_111351115.1">
    <property type="nucleotide sequence ID" value="NZ_QHHQ01000007.1"/>
</dbReference>
<keyword evidence="8" id="KW-0969">Cilium</keyword>
<evidence type="ECO:0000313" key="9">
    <source>
        <dbReference type="Proteomes" id="UP000249590"/>
    </source>
</evidence>
<evidence type="ECO:0000256" key="5">
    <source>
        <dbReference type="ARBA" id="ARBA00022989"/>
    </source>
</evidence>
<dbReference type="AlphaFoldDB" id="A0A8B2NN59"/>
<comment type="subcellular location">
    <subcellularLocation>
        <location evidence="1">Cell membrane</location>
        <topology evidence="1">Multi-pass membrane protein</topology>
    </subcellularLocation>
</comment>
<feature type="transmembrane region" description="Helical" evidence="7">
    <location>
        <begin position="121"/>
        <end position="139"/>
    </location>
</feature>
<evidence type="ECO:0000313" key="8">
    <source>
        <dbReference type="EMBL" id="RAH98298.1"/>
    </source>
</evidence>
<evidence type="ECO:0000256" key="6">
    <source>
        <dbReference type="ARBA" id="ARBA00023136"/>
    </source>
</evidence>
<dbReference type="PANTHER" id="PTHR30065">
    <property type="entry name" value="FLAGELLAR BIOSYNTHETIC PROTEIN FLIR"/>
    <property type="match status" value="1"/>
</dbReference>
<dbReference type="GO" id="GO:0006605">
    <property type="term" value="P:protein targeting"/>
    <property type="evidence" value="ECO:0007669"/>
    <property type="project" value="InterPro"/>
</dbReference>
<dbReference type="Proteomes" id="UP000249590">
    <property type="component" value="Unassembled WGS sequence"/>
</dbReference>
<sequence>MTEPGPDALVLAVVFARVGGVFMIAPGLSSMRAPVQVKLFVALGIALAVAPLVLDRAVDAVGQATPGDLVAVLVTETIIGFLIGLLSRCLMMALQTISVGIANAIGLGGVPGLTLEAGEQGQAAATLFMATATVIIFVADLHYEILRALVGSYRVLAPGAVLDVRQSLVSVTDQLAAAFFVALRLAAPFLIYSVVVNFAIGITNKLTPSIPVFFVSLPFVTAGGLIMMALAIREVMVAFSDAFRQLTGAL</sequence>
<name>A0A8B2NN59_9HYPH</name>
<evidence type="ECO:0000256" key="3">
    <source>
        <dbReference type="ARBA" id="ARBA00022475"/>
    </source>
</evidence>
<keyword evidence="6 7" id="KW-0472">Membrane</keyword>
<evidence type="ECO:0000256" key="1">
    <source>
        <dbReference type="ARBA" id="ARBA00004651"/>
    </source>
</evidence>
<dbReference type="EMBL" id="QHHQ01000007">
    <property type="protein sequence ID" value="RAH98298.1"/>
    <property type="molecule type" value="Genomic_DNA"/>
</dbReference>
<keyword evidence="4 7" id="KW-0812">Transmembrane</keyword>
<dbReference type="PANTHER" id="PTHR30065:SF1">
    <property type="entry name" value="SURFACE PRESENTATION OF ANTIGENS PROTEIN SPAR"/>
    <property type="match status" value="1"/>
</dbReference>
<dbReference type="OrthoDB" id="9779817at2"/>
<keyword evidence="8" id="KW-0966">Cell projection</keyword>
<comment type="caution">
    <text evidence="8">The sequence shown here is derived from an EMBL/GenBank/DDBJ whole genome shotgun (WGS) entry which is preliminary data.</text>
</comment>
<dbReference type="Pfam" id="PF01311">
    <property type="entry name" value="Bac_export_1"/>
    <property type="match status" value="1"/>
</dbReference>